<sequence length="137" mass="15651">MPPIDAALVFEAIRYQAAYRAEARQNHHRSIPGPLVAELLRYIEGSMEGITQSELELLLLSSRTARTTRLDGDNLGAQWRAYVAHRGRDVHEKKEWRTWYGKYGKKEAIRKLAVTRSFPHSRATPATLGLGRRSKPR</sequence>
<protein>
    <submittedName>
        <fullName evidence="1">Uncharacterized protein</fullName>
    </submittedName>
</protein>
<gene>
    <name evidence="1" type="ORF">GCM10007860_19750</name>
</gene>
<evidence type="ECO:0000313" key="2">
    <source>
        <dbReference type="Proteomes" id="UP001156836"/>
    </source>
</evidence>
<comment type="caution">
    <text evidence="1">The sequence shown here is derived from an EMBL/GenBank/DDBJ whole genome shotgun (WGS) entry which is preliminary data.</text>
</comment>
<name>A0ABQ6BTR0_9NEIS</name>
<dbReference type="EMBL" id="BSOZ01000027">
    <property type="protein sequence ID" value="GLS04827.1"/>
    <property type="molecule type" value="Genomic_DNA"/>
</dbReference>
<dbReference type="RefSeq" id="WP_157235666.1">
    <property type="nucleotide sequence ID" value="NZ_BSOZ01000027.1"/>
</dbReference>
<accession>A0ABQ6BTR0</accession>
<evidence type="ECO:0000313" key="1">
    <source>
        <dbReference type="EMBL" id="GLS04827.1"/>
    </source>
</evidence>
<proteinExistence type="predicted"/>
<dbReference type="Proteomes" id="UP001156836">
    <property type="component" value="Unassembled WGS sequence"/>
</dbReference>
<organism evidence="1 2">
    <name type="scientific">Chitiniphilus shinanonensis</name>
    <dbReference type="NCBI Taxonomy" id="553088"/>
    <lineage>
        <taxon>Bacteria</taxon>
        <taxon>Pseudomonadati</taxon>
        <taxon>Pseudomonadota</taxon>
        <taxon>Betaproteobacteria</taxon>
        <taxon>Neisseriales</taxon>
        <taxon>Chitinibacteraceae</taxon>
        <taxon>Chitiniphilus</taxon>
    </lineage>
</organism>
<keyword evidence="2" id="KW-1185">Reference proteome</keyword>
<reference evidence="2" key="1">
    <citation type="journal article" date="2019" name="Int. J. Syst. Evol. Microbiol.">
        <title>The Global Catalogue of Microorganisms (GCM) 10K type strain sequencing project: providing services to taxonomists for standard genome sequencing and annotation.</title>
        <authorList>
            <consortium name="The Broad Institute Genomics Platform"/>
            <consortium name="The Broad Institute Genome Sequencing Center for Infectious Disease"/>
            <person name="Wu L."/>
            <person name="Ma J."/>
        </authorList>
    </citation>
    <scope>NUCLEOTIDE SEQUENCE [LARGE SCALE GENOMIC DNA]</scope>
    <source>
        <strain evidence="2">NBRC 104970</strain>
    </source>
</reference>